<dbReference type="InterPro" id="IPR036388">
    <property type="entry name" value="WH-like_DNA-bd_sf"/>
</dbReference>
<keyword evidence="2" id="KW-0378">Hydrolase</keyword>
<sequence>MASVAADMHVTRVSVPVATRAPTGATNAYLVADGGDGLLVDPAARTDDLDDLVAREDIDHLAVTHTHADHVGAVAAYARETGATVWCRRGRERAFSDATGVEPDRTFAEGTTVPVGAGVDVLDTPGHARDHVSFVAGDALLCGDLAVAEGSVVVGAPEGDVRAYLVALRRLHARGPERLLPGHGPEITDPRATLARLVAHRNDRERAVLDAVRAGNATPDAVTDAAYDKDVSAVRDLARATVVAHIEKLAAERRVRWDPDAERVEPR</sequence>
<dbReference type="Pfam" id="PF00753">
    <property type="entry name" value="Lactamase_B"/>
    <property type="match status" value="1"/>
</dbReference>
<proteinExistence type="predicted"/>
<protein>
    <submittedName>
        <fullName evidence="2">Putative metallo-beta-lactamase family hydrolase</fullName>
    </submittedName>
</protein>
<dbReference type="PATRIC" id="fig|662478.6.peg.3745"/>
<evidence type="ECO:0000259" key="1">
    <source>
        <dbReference type="SMART" id="SM00849"/>
    </source>
</evidence>
<comment type="caution">
    <text evidence="2">The sequence shown here is derived from an EMBL/GenBank/DDBJ whole genome shotgun (WGS) entry which is preliminary data.</text>
</comment>
<dbReference type="Proteomes" id="UP000011553">
    <property type="component" value="Unassembled WGS sequence"/>
</dbReference>
<keyword evidence="3" id="KW-1185">Reference proteome</keyword>
<organism evidence="2 3">
    <name type="scientific">Haloferax denitrificans ATCC 35960</name>
    <dbReference type="NCBI Taxonomy" id="662478"/>
    <lineage>
        <taxon>Archaea</taxon>
        <taxon>Methanobacteriati</taxon>
        <taxon>Methanobacteriota</taxon>
        <taxon>Stenosarchaea group</taxon>
        <taxon>Halobacteria</taxon>
        <taxon>Halobacteriales</taxon>
        <taxon>Haloferacaceae</taxon>
        <taxon>Haloferax</taxon>
    </lineage>
</organism>
<dbReference type="PANTHER" id="PTHR23131">
    <property type="entry name" value="ENDORIBONUCLEASE LACTB2"/>
    <property type="match status" value="1"/>
</dbReference>
<evidence type="ECO:0000313" key="2">
    <source>
        <dbReference type="EMBL" id="EMA00560.1"/>
    </source>
</evidence>
<reference evidence="2 3" key="1">
    <citation type="journal article" date="2014" name="PLoS Genet.">
        <title>Phylogenetically driven sequencing of extremely halophilic archaea reveals strategies for static and dynamic osmo-response.</title>
        <authorList>
            <person name="Becker E.A."/>
            <person name="Seitzer P.M."/>
            <person name="Tritt A."/>
            <person name="Larsen D."/>
            <person name="Krusor M."/>
            <person name="Yao A.I."/>
            <person name="Wu D."/>
            <person name="Madern D."/>
            <person name="Eisen J.A."/>
            <person name="Darling A.E."/>
            <person name="Facciotti M.T."/>
        </authorList>
    </citation>
    <scope>NUCLEOTIDE SEQUENCE [LARGE SCALE GENOMIC DNA]</scope>
    <source>
        <strain evidence="2 3">ATCC 35960</strain>
    </source>
</reference>
<feature type="domain" description="Metallo-beta-lactamase" evidence="1">
    <location>
        <begin position="25"/>
        <end position="183"/>
    </location>
</feature>
<dbReference type="InterPro" id="IPR050662">
    <property type="entry name" value="Sec-metab_biosynth-thioest"/>
</dbReference>
<dbReference type="EMBL" id="AOLP01000019">
    <property type="protein sequence ID" value="EMA00560.1"/>
    <property type="molecule type" value="Genomic_DNA"/>
</dbReference>
<dbReference type="InterPro" id="IPR001279">
    <property type="entry name" value="Metallo-B-lactamas"/>
</dbReference>
<dbReference type="AlphaFoldDB" id="M0IYP0"/>
<dbReference type="SUPFAM" id="SSF56281">
    <property type="entry name" value="Metallo-hydrolase/oxidoreductase"/>
    <property type="match status" value="1"/>
</dbReference>
<dbReference type="Gene3D" id="1.10.10.10">
    <property type="entry name" value="Winged helix-like DNA-binding domain superfamily/Winged helix DNA-binding domain"/>
    <property type="match status" value="1"/>
</dbReference>
<dbReference type="PANTHER" id="PTHR23131:SF0">
    <property type="entry name" value="ENDORIBONUCLEASE LACTB2"/>
    <property type="match status" value="1"/>
</dbReference>
<dbReference type="GO" id="GO:0016787">
    <property type="term" value="F:hydrolase activity"/>
    <property type="evidence" value="ECO:0007669"/>
    <property type="project" value="UniProtKB-KW"/>
</dbReference>
<gene>
    <name evidence="2" type="ORF">C438_18945</name>
</gene>
<dbReference type="InterPro" id="IPR036866">
    <property type="entry name" value="RibonucZ/Hydroxyglut_hydro"/>
</dbReference>
<evidence type="ECO:0000313" key="3">
    <source>
        <dbReference type="Proteomes" id="UP000011553"/>
    </source>
</evidence>
<dbReference type="Gene3D" id="3.60.15.10">
    <property type="entry name" value="Ribonuclease Z/Hydroxyacylglutathione hydrolase-like"/>
    <property type="match status" value="1"/>
</dbReference>
<accession>M0IYP0</accession>
<name>M0IYP0_9EURY</name>
<dbReference type="SMART" id="SM00849">
    <property type="entry name" value="Lactamase_B"/>
    <property type="match status" value="1"/>
</dbReference>